<dbReference type="AlphaFoldDB" id="A0ABD3SD76"/>
<dbReference type="PANTHER" id="PTHR24291:SF50">
    <property type="entry name" value="BIFUNCTIONAL ALBAFLAVENONE MONOOXYGENASE_TERPENE SYNTHASE"/>
    <property type="match status" value="1"/>
</dbReference>
<evidence type="ECO:0000256" key="6">
    <source>
        <dbReference type="ARBA" id="ARBA00023033"/>
    </source>
</evidence>
<evidence type="ECO:0000256" key="3">
    <source>
        <dbReference type="ARBA" id="ARBA00022723"/>
    </source>
</evidence>
<protein>
    <recommendedName>
        <fullName evidence="12">Cytochrome P450</fullName>
    </recommendedName>
</protein>
<accession>A0ABD3SD76</accession>
<evidence type="ECO:0000313" key="11">
    <source>
        <dbReference type="Proteomes" id="UP001530377"/>
    </source>
</evidence>
<dbReference type="InterPro" id="IPR050196">
    <property type="entry name" value="Cytochrome_P450_Monoox"/>
</dbReference>
<dbReference type="Proteomes" id="UP001530377">
    <property type="component" value="Unassembled WGS sequence"/>
</dbReference>
<dbReference type="InterPro" id="IPR036396">
    <property type="entry name" value="Cyt_P450_sf"/>
</dbReference>
<evidence type="ECO:0000256" key="1">
    <source>
        <dbReference type="ARBA" id="ARBA00010617"/>
    </source>
</evidence>
<evidence type="ECO:0000256" key="4">
    <source>
        <dbReference type="ARBA" id="ARBA00023002"/>
    </source>
</evidence>
<keyword evidence="6" id="KW-0503">Monooxygenase</keyword>
<feature type="chain" id="PRO_5044814512" description="Cytochrome P450" evidence="9">
    <location>
        <begin position="20"/>
        <end position="749"/>
    </location>
</feature>
<evidence type="ECO:0000256" key="2">
    <source>
        <dbReference type="ARBA" id="ARBA00022617"/>
    </source>
</evidence>
<feature type="signal peptide" evidence="9">
    <location>
        <begin position="1"/>
        <end position="19"/>
    </location>
</feature>
<feature type="binding site" description="axial binding residue" evidence="7">
    <location>
        <position position="601"/>
    </location>
    <ligand>
        <name>heme</name>
        <dbReference type="ChEBI" id="CHEBI:30413"/>
    </ligand>
    <ligandPart>
        <name>Fe</name>
        <dbReference type="ChEBI" id="CHEBI:18248"/>
    </ligandPart>
</feature>
<evidence type="ECO:0000256" key="5">
    <source>
        <dbReference type="ARBA" id="ARBA00023004"/>
    </source>
</evidence>
<evidence type="ECO:0000256" key="8">
    <source>
        <dbReference type="SAM" id="MobiDB-lite"/>
    </source>
</evidence>
<comment type="caution">
    <text evidence="10">The sequence shown here is derived from an EMBL/GenBank/DDBJ whole genome shotgun (WGS) entry which is preliminary data.</text>
</comment>
<dbReference type="InterPro" id="IPR002401">
    <property type="entry name" value="Cyt_P450_E_grp-I"/>
</dbReference>
<dbReference type="Gene3D" id="1.10.630.10">
    <property type="entry name" value="Cytochrome P450"/>
    <property type="match status" value="1"/>
</dbReference>
<comment type="cofactor">
    <cofactor evidence="7">
        <name>heme</name>
        <dbReference type="ChEBI" id="CHEBI:30413"/>
    </cofactor>
</comment>
<keyword evidence="9" id="KW-0732">Signal</keyword>
<reference evidence="10 11" key="1">
    <citation type="submission" date="2024-10" db="EMBL/GenBank/DDBJ databases">
        <title>Updated reference genomes for cyclostephanoid diatoms.</title>
        <authorList>
            <person name="Roberts W.R."/>
            <person name="Alverson A.J."/>
        </authorList>
    </citation>
    <scope>NUCLEOTIDE SEQUENCE [LARGE SCALE GENOMIC DNA]</scope>
    <source>
        <strain evidence="10 11">AJA228-03</strain>
    </source>
</reference>
<dbReference type="PRINTS" id="PR00463">
    <property type="entry name" value="EP450I"/>
</dbReference>
<dbReference type="Pfam" id="PF00067">
    <property type="entry name" value="p450"/>
    <property type="match status" value="1"/>
</dbReference>
<gene>
    <name evidence="10" type="ORF">ACHAXA_006901</name>
</gene>
<keyword evidence="4" id="KW-0560">Oxidoreductase</keyword>
<proteinExistence type="inferred from homology"/>
<dbReference type="InterPro" id="IPR001128">
    <property type="entry name" value="Cyt_P450"/>
</dbReference>
<keyword evidence="2 7" id="KW-0349">Heme</keyword>
<comment type="similarity">
    <text evidence="1">Belongs to the cytochrome P450 family.</text>
</comment>
<dbReference type="PROSITE" id="PS00086">
    <property type="entry name" value="CYTOCHROME_P450"/>
    <property type="match status" value="1"/>
</dbReference>
<dbReference type="GO" id="GO:0046872">
    <property type="term" value="F:metal ion binding"/>
    <property type="evidence" value="ECO:0007669"/>
    <property type="project" value="UniProtKB-KW"/>
</dbReference>
<dbReference type="CDD" id="cd11046">
    <property type="entry name" value="CYP97"/>
    <property type="match status" value="1"/>
</dbReference>
<evidence type="ECO:0000313" key="10">
    <source>
        <dbReference type="EMBL" id="KAL3822473.1"/>
    </source>
</evidence>
<feature type="region of interest" description="Disordered" evidence="8">
    <location>
        <begin position="713"/>
        <end position="737"/>
    </location>
</feature>
<dbReference type="GO" id="GO:0004497">
    <property type="term" value="F:monooxygenase activity"/>
    <property type="evidence" value="ECO:0007669"/>
    <property type="project" value="UniProtKB-KW"/>
</dbReference>
<dbReference type="PRINTS" id="PR00385">
    <property type="entry name" value="P450"/>
</dbReference>
<sequence>MRVIPSALLSISLSSLTSSSSHGVIGGGVATAFAPPPPSSYIIPSLRSRPVPESSSRGIANRAAPLDARDPTVVDEEGTTMISTTSTSTSIEAGSANVAAGGAPSSDDADVEGLPWWWEYIWKLPQLTPGPPGTDCTFADGAYVLRTNIEQIYGGYPSLDRCPLATGALDDIADGTMFIGLQRYANEFGSPYKLCFGPKSFLVISDPVQARHVLRDANSCYDKGILAEILKPIMGRGLIPADPETWTVRRRAIVPAFHRAWLNHMVGLFGHCNAGLISSLNVASDKNDAPNGQVGGRIEMEEKFCSVALDIIGLSVFNYDFGSVTNESPVIKAVYSALVEAEHRSMTPAPYWDLPFANAVVPRLRKFNDDLRLLDGVLTSLIDGAKNSRREDDIEELERRDYANVKDPSLLRFLVDMRGADIDNKQLRDDLMTMLIAGHETTAAVLTWALFELTKNPEKMEKVRAEIDEVLGDRTPTYDDIKGMQYLRLVVAETLRMYPEPPLLIRRCRTENDLPKGGGRDATVIRGMDIFLSLYNLHRDGRFWPEPDEFRPERWLTKYANPDVPEWAGYDPEKWMGNMLYPNEISSDFAYLPFGGGPRKCVGDEFATLEATVTLAMVLRRFEFEFDSSKLAETNVGIMDHPQALEHPVGMRTGATIHTRRGLHMVIRKRVPPEMVVREEAKVETSLTETESGEAIEVVESLEVVVDTNYSGEVNTSSKISEGAAVPSEDGEPKRRKRDVVKKLFRLTK</sequence>
<dbReference type="SUPFAM" id="SSF48264">
    <property type="entry name" value="Cytochrome P450"/>
    <property type="match status" value="1"/>
</dbReference>
<evidence type="ECO:0008006" key="12">
    <source>
        <dbReference type="Google" id="ProtNLM"/>
    </source>
</evidence>
<keyword evidence="3 7" id="KW-0479">Metal-binding</keyword>
<evidence type="ECO:0000256" key="7">
    <source>
        <dbReference type="PIRSR" id="PIRSR602401-1"/>
    </source>
</evidence>
<dbReference type="EMBL" id="JALLPB020000065">
    <property type="protein sequence ID" value="KAL3822473.1"/>
    <property type="molecule type" value="Genomic_DNA"/>
</dbReference>
<dbReference type="InterPro" id="IPR017972">
    <property type="entry name" value="Cyt_P450_CS"/>
</dbReference>
<keyword evidence="11" id="KW-1185">Reference proteome</keyword>
<organism evidence="10 11">
    <name type="scientific">Cyclostephanos tholiformis</name>
    <dbReference type="NCBI Taxonomy" id="382380"/>
    <lineage>
        <taxon>Eukaryota</taxon>
        <taxon>Sar</taxon>
        <taxon>Stramenopiles</taxon>
        <taxon>Ochrophyta</taxon>
        <taxon>Bacillariophyta</taxon>
        <taxon>Coscinodiscophyceae</taxon>
        <taxon>Thalassiosirophycidae</taxon>
        <taxon>Stephanodiscales</taxon>
        <taxon>Stephanodiscaceae</taxon>
        <taxon>Cyclostephanos</taxon>
    </lineage>
</organism>
<name>A0ABD3SD76_9STRA</name>
<evidence type="ECO:0000256" key="9">
    <source>
        <dbReference type="SAM" id="SignalP"/>
    </source>
</evidence>
<dbReference type="PANTHER" id="PTHR24291">
    <property type="entry name" value="CYTOCHROME P450 FAMILY 4"/>
    <property type="match status" value="1"/>
</dbReference>
<keyword evidence="5 7" id="KW-0408">Iron</keyword>